<dbReference type="EMBL" id="GBXM01033306">
    <property type="protein sequence ID" value="JAH75271.1"/>
    <property type="molecule type" value="Transcribed_RNA"/>
</dbReference>
<evidence type="ECO:0000313" key="2">
    <source>
        <dbReference type="EMBL" id="JAH75271.1"/>
    </source>
</evidence>
<feature type="region of interest" description="Disordered" evidence="1">
    <location>
        <begin position="1"/>
        <end position="28"/>
    </location>
</feature>
<feature type="compositionally biased region" description="Polar residues" evidence="1">
    <location>
        <begin position="11"/>
        <end position="28"/>
    </location>
</feature>
<dbReference type="AlphaFoldDB" id="A0A0E9VB80"/>
<evidence type="ECO:0000256" key="1">
    <source>
        <dbReference type="SAM" id="MobiDB-lite"/>
    </source>
</evidence>
<reference evidence="2" key="1">
    <citation type="submission" date="2014-11" db="EMBL/GenBank/DDBJ databases">
        <authorList>
            <person name="Amaro Gonzalez C."/>
        </authorList>
    </citation>
    <scope>NUCLEOTIDE SEQUENCE</scope>
</reference>
<reference evidence="2" key="2">
    <citation type="journal article" date="2015" name="Fish Shellfish Immunol.">
        <title>Early steps in the European eel (Anguilla anguilla)-Vibrio vulnificus interaction in the gills: Role of the RtxA13 toxin.</title>
        <authorList>
            <person name="Callol A."/>
            <person name="Pajuelo D."/>
            <person name="Ebbesson L."/>
            <person name="Teles M."/>
            <person name="MacKenzie S."/>
            <person name="Amaro C."/>
        </authorList>
    </citation>
    <scope>NUCLEOTIDE SEQUENCE</scope>
</reference>
<name>A0A0E9VB80_ANGAN</name>
<organism evidence="2">
    <name type="scientific">Anguilla anguilla</name>
    <name type="common">European freshwater eel</name>
    <name type="synonym">Muraena anguilla</name>
    <dbReference type="NCBI Taxonomy" id="7936"/>
    <lineage>
        <taxon>Eukaryota</taxon>
        <taxon>Metazoa</taxon>
        <taxon>Chordata</taxon>
        <taxon>Craniata</taxon>
        <taxon>Vertebrata</taxon>
        <taxon>Euteleostomi</taxon>
        <taxon>Actinopterygii</taxon>
        <taxon>Neopterygii</taxon>
        <taxon>Teleostei</taxon>
        <taxon>Anguilliformes</taxon>
        <taxon>Anguillidae</taxon>
        <taxon>Anguilla</taxon>
    </lineage>
</organism>
<protein>
    <submittedName>
        <fullName evidence="2">Uncharacterized protein</fullName>
    </submittedName>
</protein>
<accession>A0A0E9VB80</accession>
<proteinExistence type="predicted"/>
<sequence>MNPIKDAAKVNHSSSNQIQNNLLTTGKQ</sequence>